<accession>A0A383EKT0</accession>
<proteinExistence type="predicted"/>
<organism evidence="1">
    <name type="scientific">marine metagenome</name>
    <dbReference type="NCBI Taxonomy" id="408172"/>
    <lineage>
        <taxon>unclassified sequences</taxon>
        <taxon>metagenomes</taxon>
        <taxon>ecological metagenomes</taxon>
    </lineage>
</organism>
<protein>
    <submittedName>
        <fullName evidence="1">Uncharacterized protein</fullName>
    </submittedName>
</protein>
<reference evidence="1" key="1">
    <citation type="submission" date="2018-05" db="EMBL/GenBank/DDBJ databases">
        <authorList>
            <person name="Lanie J.A."/>
            <person name="Ng W.-L."/>
            <person name="Kazmierczak K.M."/>
            <person name="Andrzejewski T.M."/>
            <person name="Davidsen T.M."/>
            <person name="Wayne K.J."/>
            <person name="Tettelin H."/>
            <person name="Glass J.I."/>
            <person name="Rusch D."/>
            <person name="Podicherti R."/>
            <person name="Tsui H.-C.T."/>
            <person name="Winkler M.E."/>
        </authorList>
    </citation>
    <scope>NUCLEOTIDE SEQUENCE</scope>
</reference>
<name>A0A383EKT0_9ZZZZ</name>
<feature type="non-terminal residue" evidence="1">
    <location>
        <position position="230"/>
    </location>
</feature>
<dbReference type="EMBL" id="UINC01226550">
    <property type="protein sequence ID" value="SVE57083.1"/>
    <property type="molecule type" value="Genomic_DNA"/>
</dbReference>
<gene>
    <name evidence="1" type="ORF">METZ01_LOCUS509937</name>
</gene>
<evidence type="ECO:0000313" key="1">
    <source>
        <dbReference type="EMBL" id="SVE57083.1"/>
    </source>
</evidence>
<dbReference type="AlphaFoldDB" id="A0A383EKT0"/>
<sequence length="230" mass="26979">MISLEDDQLIILRDADKEAIDYEETDETSAMEATLRSYNTFLSKYELALSLPTDEVRDFLQSRRIAPIDFTRNRLYRIFNEDFTSGGRFYRGWWQNIPRELRQYITIDGEPCSELDYSGQHLLLLYGLEGDEYRWLKGLNDDPYYLEDYGEDVRSLLKVAVLILVNETSETKAIRAIRQKINYEFSYLDSTDDYIKSLIEALKDKHPEIKDQLFSGKGGELQYQDSQIAE</sequence>